<protein>
    <submittedName>
        <fullName evidence="12">Ring box protein 1 family protein</fullName>
    </submittedName>
</protein>
<dbReference type="Pfam" id="PF12678">
    <property type="entry name" value="zf-rbx1"/>
    <property type="match status" value="1"/>
</dbReference>
<dbReference type="Proteomes" id="UP000823046">
    <property type="component" value="Unassembled WGS sequence"/>
</dbReference>
<comment type="caution">
    <text evidence="12">The sequence shown here is derived from an EMBL/GenBank/DDBJ whole genome shotgun (WGS) entry which is preliminary data.</text>
</comment>
<evidence type="ECO:0000259" key="11">
    <source>
        <dbReference type="PROSITE" id="PS50089"/>
    </source>
</evidence>
<evidence type="ECO:0000256" key="10">
    <source>
        <dbReference type="PROSITE-ProRule" id="PRU00175"/>
    </source>
</evidence>
<name>A0ABQ7J5S3_9APIC</name>
<keyword evidence="7" id="KW-0833">Ubl conjugation pathway</keyword>
<keyword evidence="6 10" id="KW-0863">Zinc-finger</keyword>
<evidence type="ECO:0000256" key="5">
    <source>
        <dbReference type="ARBA" id="ARBA00022723"/>
    </source>
</evidence>
<keyword evidence="4" id="KW-0963">Cytoplasm</keyword>
<dbReference type="PANTHER" id="PTHR11210">
    <property type="entry name" value="RING BOX"/>
    <property type="match status" value="1"/>
</dbReference>
<proteinExistence type="predicted"/>
<dbReference type="PROSITE" id="PS50089">
    <property type="entry name" value="ZF_RING_2"/>
    <property type="match status" value="1"/>
</dbReference>
<dbReference type="InterPro" id="IPR013083">
    <property type="entry name" value="Znf_RING/FYVE/PHD"/>
</dbReference>
<evidence type="ECO:0000256" key="2">
    <source>
        <dbReference type="ARBA" id="ARBA00004496"/>
    </source>
</evidence>
<evidence type="ECO:0000313" key="12">
    <source>
        <dbReference type="EMBL" id="KAF8819324.1"/>
    </source>
</evidence>
<keyword evidence="9" id="KW-0539">Nucleus</keyword>
<dbReference type="InterPro" id="IPR001841">
    <property type="entry name" value="Znf_RING"/>
</dbReference>
<evidence type="ECO:0000256" key="9">
    <source>
        <dbReference type="ARBA" id="ARBA00023242"/>
    </source>
</evidence>
<keyword evidence="5" id="KW-0479">Metal-binding</keyword>
<dbReference type="SUPFAM" id="SSF57850">
    <property type="entry name" value="RING/U-box"/>
    <property type="match status" value="1"/>
</dbReference>
<evidence type="ECO:0000256" key="6">
    <source>
        <dbReference type="ARBA" id="ARBA00022771"/>
    </source>
</evidence>
<keyword evidence="13" id="KW-1185">Reference proteome</keyword>
<evidence type="ECO:0000256" key="7">
    <source>
        <dbReference type="ARBA" id="ARBA00022786"/>
    </source>
</evidence>
<dbReference type="EMBL" id="JADAQX010000816">
    <property type="protein sequence ID" value="KAF8819324.1"/>
    <property type="molecule type" value="Genomic_DNA"/>
</dbReference>
<feature type="domain" description="RING-type" evidence="11">
    <location>
        <begin position="34"/>
        <end position="93"/>
    </location>
</feature>
<evidence type="ECO:0000313" key="13">
    <source>
        <dbReference type="Proteomes" id="UP000823046"/>
    </source>
</evidence>
<sequence>MSRDAAEPDAPKRFTIKAWSAVGLWSWDIKTDNCSICRNFIMEPCIDCQTNEVEPENRTSDSCPTVTGACNHSFHEHCIKRWLERRYTCPLDNNPWQSKQSS</sequence>
<dbReference type="InterPro" id="IPR024766">
    <property type="entry name" value="Znf_RING_H2"/>
</dbReference>
<reference evidence="12 13" key="1">
    <citation type="journal article" date="2020" name="bioRxiv">
        <title>Metabolic contributions of an alphaproteobacterial endosymbiont in the apicomplexan Cardiosporidium cionae.</title>
        <authorList>
            <person name="Hunter E.S."/>
            <person name="Paight C.J."/>
            <person name="Lane C.E."/>
        </authorList>
    </citation>
    <scope>NUCLEOTIDE SEQUENCE [LARGE SCALE GENOMIC DNA]</scope>
    <source>
        <strain evidence="12">ESH_2018</strain>
    </source>
</reference>
<keyword evidence="8" id="KW-0862">Zinc</keyword>
<dbReference type="InterPro" id="IPR051031">
    <property type="entry name" value="RING-box_E3_Ubiquitin_Ligase"/>
</dbReference>
<evidence type="ECO:0000256" key="3">
    <source>
        <dbReference type="ARBA" id="ARBA00004906"/>
    </source>
</evidence>
<comment type="subcellular location">
    <subcellularLocation>
        <location evidence="2">Cytoplasm</location>
    </subcellularLocation>
    <subcellularLocation>
        <location evidence="1">Nucleus</location>
    </subcellularLocation>
</comment>
<evidence type="ECO:0000256" key="4">
    <source>
        <dbReference type="ARBA" id="ARBA00022490"/>
    </source>
</evidence>
<comment type="pathway">
    <text evidence="3">Protein modification; protein ubiquitination.</text>
</comment>
<dbReference type="Gene3D" id="3.30.40.10">
    <property type="entry name" value="Zinc/RING finger domain, C3HC4 (zinc finger)"/>
    <property type="match status" value="1"/>
</dbReference>
<gene>
    <name evidence="12" type="ORF">IE077_000097</name>
</gene>
<evidence type="ECO:0000256" key="8">
    <source>
        <dbReference type="ARBA" id="ARBA00022833"/>
    </source>
</evidence>
<accession>A0ABQ7J5S3</accession>
<organism evidence="12 13">
    <name type="scientific">Cardiosporidium cionae</name>
    <dbReference type="NCBI Taxonomy" id="476202"/>
    <lineage>
        <taxon>Eukaryota</taxon>
        <taxon>Sar</taxon>
        <taxon>Alveolata</taxon>
        <taxon>Apicomplexa</taxon>
        <taxon>Aconoidasida</taxon>
        <taxon>Nephromycida</taxon>
        <taxon>Cardiosporidium</taxon>
    </lineage>
</organism>
<evidence type="ECO:0000256" key="1">
    <source>
        <dbReference type="ARBA" id="ARBA00004123"/>
    </source>
</evidence>